<accession>A0A9D1CFU1</accession>
<sequence length="87" mass="10397">MEENLVEEILLLAEKDILALNPYENRDEKIYLKLDYKFEEYLLGGTENLLLKEKIRECISQRKISLFYQPIVSIFEGSTYGWNFWQG</sequence>
<dbReference type="Proteomes" id="UP000606463">
    <property type="component" value="Unassembled WGS sequence"/>
</dbReference>
<proteinExistence type="predicted"/>
<protein>
    <submittedName>
        <fullName evidence="1">Uncharacterized protein</fullName>
    </submittedName>
</protein>
<evidence type="ECO:0000313" key="2">
    <source>
        <dbReference type="Proteomes" id="UP000606463"/>
    </source>
</evidence>
<dbReference type="EMBL" id="DQVE01000056">
    <property type="protein sequence ID" value="HIP98801.1"/>
    <property type="molecule type" value="Genomic_DNA"/>
</dbReference>
<name>A0A9D1CFU1_AQUAO</name>
<comment type="caution">
    <text evidence="1">The sequence shown here is derived from an EMBL/GenBank/DDBJ whole genome shotgun (WGS) entry which is preliminary data.</text>
</comment>
<gene>
    <name evidence="1" type="ORF">EYH37_05540</name>
</gene>
<dbReference type="AlphaFoldDB" id="A0A9D1CFU1"/>
<organism evidence="1 2">
    <name type="scientific">Aquifex aeolicus</name>
    <dbReference type="NCBI Taxonomy" id="63363"/>
    <lineage>
        <taxon>Bacteria</taxon>
        <taxon>Pseudomonadati</taxon>
        <taxon>Aquificota</taxon>
        <taxon>Aquificia</taxon>
        <taxon>Aquificales</taxon>
        <taxon>Aquificaceae</taxon>
        <taxon>Aquifex</taxon>
    </lineage>
</organism>
<evidence type="ECO:0000313" key="1">
    <source>
        <dbReference type="EMBL" id="HIP98801.1"/>
    </source>
</evidence>
<reference evidence="1" key="1">
    <citation type="journal article" date="2020" name="ISME J.">
        <title>Gammaproteobacteria mediating utilization of methyl-, sulfur- and petroleum organic compounds in deep ocean hydrothermal plumes.</title>
        <authorList>
            <person name="Zhou Z."/>
            <person name="Liu Y."/>
            <person name="Pan J."/>
            <person name="Cron B.R."/>
            <person name="Toner B.M."/>
            <person name="Anantharaman K."/>
            <person name="Breier J.A."/>
            <person name="Dick G.J."/>
            <person name="Li M."/>
        </authorList>
    </citation>
    <scope>NUCLEOTIDE SEQUENCE</scope>
    <source>
        <strain evidence="1">SZUA-1501</strain>
    </source>
</reference>